<gene>
    <name evidence="2" type="ORF">HMPREF9456_02650</name>
</gene>
<dbReference type="InterPro" id="IPR032627">
    <property type="entry name" value="DUF4876"/>
</dbReference>
<evidence type="ECO:0008006" key="4">
    <source>
        <dbReference type="Google" id="ProtNLM"/>
    </source>
</evidence>
<evidence type="ECO:0000256" key="1">
    <source>
        <dbReference type="SAM" id="SignalP"/>
    </source>
</evidence>
<organism evidence="2 3">
    <name type="scientific">Dysgonomonas mossii DSM 22836</name>
    <dbReference type="NCBI Taxonomy" id="742767"/>
    <lineage>
        <taxon>Bacteria</taxon>
        <taxon>Pseudomonadati</taxon>
        <taxon>Bacteroidota</taxon>
        <taxon>Bacteroidia</taxon>
        <taxon>Bacteroidales</taxon>
        <taxon>Dysgonomonadaceae</taxon>
        <taxon>Dysgonomonas</taxon>
    </lineage>
</organism>
<dbReference type="HOGENOM" id="CLU_046268_0_0_10"/>
<reference evidence="2 3" key="1">
    <citation type="submission" date="2011-04" db="EMBL/GenBank/DDBJ databases">
        <title>The Genome Sequence of Dysgonomonas mossii DSM 22836.</title>
        <authorList>
            <consortium name="The Broad Institute Genome Sequencing Platform"/>
            <person name="Earl A."/>
            <person name="Ward D."/>
            <person name="Feldgarden M."/>
            <person name="Gevers D."/>
            <person name="Pudlo N."/>
            <person name="Martens E."/>
            <person name="Allen-Vercoe E."/>
            <person name="Young S.K."/>
            <person name="Zeng Q."/>
            <person name="Gargeya S."/>
            <person name="Fitzgerald M."/>
            <person name="Haas B."/>
            <person name="Abouelleil A."/>
            <person name="Alvarado L."/>
            <person name="Arachchi H.M."/>
            <person name="Berlin A."/>
            <person name="Brown A."/>
            <person name="Chapman S.B."/>
            <person name="Chen Z."/>
            <person name="Dunbar C."/>
            <person name="Freedman E."/>
            <person name="Gearin G."/>
            <person name="Gellesch M."/>
            <person name="Goldberg J."/>
            <person name="Griggs A."/>
            <person name="Gujja S."/>
            <person name="Heiman D."/>
            <person name="Howarth C."/>
            <person name="Larson L."/>
            <person name="Lui A."/>
            <person name="MacDonald P.J.P."/>
            <person name="Mehta T."/>
            <person name="Montmayeur A."/>
            <person name="Murphy C."/>
            <person name="Neiman D."/>
            <person name="Pearson M."/>
            <person name="Priest M."/>
            <person name="Roberts A."/>
            <person name="Saif S."/>
            <person name="Shea T."/>
            <person name="Shenoy N."/>
            <person name="Sisk P."/>
            <person name="Stolte C."/>
            <person name="Sykes S."/>
            <person name="Yandava C."/>
            <person name="Wortman J."/>
            <person name="Nusbaum C."/>
            <person name="Birren B."/>
        </authorList>
    </citation>
    <scope>NUCLEOTIDE SEQUENCE [LARGE SCALE GENOMIC DNA]</scope>
    <source>
        <strain evidence="2 3">DSM 22836</strain>
    </source>
</reference>
<name>F8X382_9BACT</name>
<proteinExistence type="predicted"/>
<dbReference type="RefSeq" id="WP_006844015.1">
    <property type="nucleotide sequence ID" value="NZ_AQWJ01000004.1"/>
</dbReference>
<sequence>MNLQKLFFLLIAVLTIGTSCNDTDDNDKYQTYDVAVKLVYPDDYTSSDDVIVKLVNTTTTAAYTATTDASGVASFKVSTGIYQVTATDNRAVGGSSYVLNGQSNLTIGNNWVSTAPVELKLNASKTGQIVIKELYVGGCQKNDGSGKFQNDAYVVLYNNSSIDLSLENTALGTTIPYNFTSANKYYSNGKLSYEAEGWVPAGAAIWYFKNPVKIASGKQIVIALKNAVDNTTTYSNSVNLANSEYYCTYDISGQYTNTTSYPSPASVIPTSHYLSASVYGAGNAWPLSTISPAFFIFNTQETTPAAFASDATKREDYFGSTALVSLKVPVEWVLDGVEIKGQGVDGVKRLTSTVDAGYVTMINGFGYSIYRNVDKEATEAVESNAGKLVYNYSLGTIDQQDGTTDPSTIDAEASIKNGARIIYKDTNNSTNDFHQRKKASLKD</sequence>
<keyword evidence="1" id="KW-0732">Signal</keyword>
<dbReference type="OrthoDB" id="1409865at2"/>
<dbReference type="EMBL" id="ADLW01000014">
    <property type="protein sequence ID" value="EGK05449.1"/>
    <property type="molecule type" value="Genomic_DNA"/>
</dbReference>
<dbReference type="GeneID" id="78083278"/>
<dbReference type="Pfam" id="PF16215">
    <property type="entry name" value="DUF4876"/>
    <property type="match status" value="1"/>
</dbReference>
<evidence type="ECO:0000313" key="3">
    <source>
        <dbReference type="Proteomes" id="UP000006420"/>
    </source>
</evidence>
<comment type="caution">
    <text evidence="2">The sequence shown here is derived from an EMBL/GenBank/DDBJ whole genome shotgun (WGS) entry which is preliminary data.</text>
</comment>
<feature type="chain" id="PRO_5003386033" description="DUF4876 domain-containing protein" evidence="1">
    <location>
        <begin position="22"/>
        <end position="443"/>
    </location>
</feature>
<feature type="signal peptide" evidence="1">
    <location>
        <begin position="1"/>
        <end position="21"/>
    </location>
</feature>
<protein>
    <recommendedName>
        <fullName evidence="4">DUF4876 domain-containing protein</fullName>
    </recommendedName>
</protein>
<dbReference type="STRING" id="742767.HMPREF9456_02650"/>
<dbReference type="Proteomes" id="UP000006420">
    <property type="component" value="Unassembled WGS sequence"/>
</dbReference>
<evidence type="ECO:0000313" key="2">
    <source>
        <dbReference type="EMBL" id="EGK05449.1"/>
    </source>
</evidence>
<dbReference type="PROSITE" id="PS51257">
    <property type="entry name" value="PROKAR_LIPOPROTEIN"/>
    <property type="match status" value="1"/>
</dbReference>
<dbReference type="eggNOG" id="ENOG502Z8Q3">
    <property type="taxonomic scope" value="Bacteria"/>
</dbReference>
<dbReference type="AlphaFoldDB" id="F8X382"/>
<accession>F8X382</accession>
<keyword evidence="3" id="KW-1185">Reference proteome</keyword>